<dbReference type="SUPFAM" id="SSF55874">
    <property type="entry name" value="ATPase domain of HSP90 chaperone/DNA topoisomerase II/histidine kinase"/>
    <property type="match status" value="2"/>
</dbReference>
<dbReference type="SUPFAM" id="SSF52172">
    <property type="entry name" value="CheY-like"/>
    <property type="match status" value="1"/>
</dbReference>
<feature type="modified residue" description="4-aspartylphosphate" evidence="6">
    <location>
        <position position="675"/>
    </location>
</feature>
<dbReference type="InterPro" id="IPR029016">
    <property type="entry name" value="GAF-like_dom_sf"/>
</dbReference>
<reference evidence="10 11" key="1">
    <citation type="submission" date="2017-04" db="EMBL/GenBank/DDBJ databases">
        <authorList>
            <person name="Afonso C.L."/>
            <person name="Miller P.J."/>
            <person name="Scott M.A."/>
            <person name="Spackman E."/>
            <person name="Goraichik I."/>
            <person name="Dimitrov K.M."/>
            <person name="Suarez D.L."/>
            <person name="Swayne D.E."/>
        </authorList>
    </citation>
    <scope>NUCLEOTIDE SEQUENCE [LARGE SCALE GENOMIC DNA]</scope>
    <source>
        <strain evidence="10 11">KR-140</strain>
    </source>
</reference>
<evidence type="ECO:0000256" key="1">
    <source>
        <dbReference type="ARBA" id="ARBA00000085"/>
    </source>
</evidence>
<dbReference type="PRINTS" id="PR00344">
    <property type="entry name" value="BCTRLSENSOR"/>
</dbReference>
<gene>
    <name evidence="10" type="ORF">SAMN00790413_06122</name>
</gene>
<dbReference type="SUPFAM" id="SSF47384">
    <property type="entry name" value="Homodimeric domain of signal transducing histidine kinase"/>
    <property type="match status" value="2"/>
</dbReference>
<dbReference type="EC" id="2.7.13.3" evidence="2"/>
<dbReference type="SMART" id="SM00065">
    <property type="entry name" value="GAF"/>
    <property type="match status" value="2"/>
</dbReference>
<protein>
    <recommendedName>
        <fullName evidence="2">histidine kinase</fullName>
        <ecNumber evidence="2">2.7.13.3</ecNumber>
    </recommendedName>
</protein>
<feature type="region of interest" description="Disordered" evidence="7">
    <location>
        <begin position="1"/>
        <end position="20"/>
    </location>
</feature>
<proteinExistence type="predicted"/>
<dbReference type="InterPro" id="IPR003661">
    <property type="entry name" value="HisK_dim/P_dom"/>
</dbReference>
<dbReference type="InterPro" id="IPR005467">
    <property type="entry name" value="His_kinase_dom"/>
</dbReference>
<evidence type="ECO:0000256" key="4">
    <source>
        <dbReference type="ARBA" id="ARBA00022679"/>
    </source>
</evidence>
<dbReference type="SMART" id="SM00387">
    <property type="entry name" value="HATPase_c"/>
    <property type="match status" value="2"/>
</dbReference>
<keyword evidence="5 10" id="KW-0418">Kinase</keyword>
<feature type="domain" description="Histidine kinase" evidence="8">
    <location>
        <begin position="359"/>
        <end position="576"/>
    </location>
</feature>
<dbReference type="PANTHER" id="PTHR43547">
    <property type="entry name" value="TWO-COMPONENT HISTIDINE KINASE"/>
    <property type="match status" value="1"/>
</dbReference>
<dbReference type="PANTHER" id="PTHR43547:SF2">
    <property type="entry name" value="HYBRID SIGNAL TRANSDUCTION HISTIDINE KINASE C"/>
    <property type="match status" value="1"/>
</dbReference>
<dbReference type="EMBL" id="FWWU01000011">
    <property type="protein sequence ID" value="SMB97681.1"/>
    <property type="molecule type" value="Genomic_DNA"/>
</dbReference>
<evidence type="ECO:0000259" key="8">
    <source>
        <dbReference type="PROSITE" id="PS50109"/>
    </source>
</evidence>
<evidence type="ECO:0000256" key="3">
    <source>
        <dbReference type="ARBA" id="ARBA00022553"/>
    </source>
</evidence>
<feature type="domain" description="Histidine kinase" evidence="8">
    <location>
        <begin position="1137"/>
        <end position="1351"/>
    </location>
</feature>
<dbReference type="STRING" id="695939.SAMN00790413_06122"/>
<dbReference type="SMART" id="SM00388">
    <property type="entry name" value="HisKA"/>
    <property type="match status" value="2"/>
</dbReference>
<dbReference type="Gene3D" id="3.30.565.10">
    <property type="entry name" value="Histidine kinase-like ATPase, C-terminal domain"/>
    <property type="match status" value="2"/>
</dbReference>
<dbReference type="InterPro" id="IPR036890">
    <property type="entry name" value="HATPase_C_sf"/>
</dbReference>
<dbReference type="SMART" id="SM00448">
    <property type="entry name" value="REC"/>
    <property type="match status" value="1"/>
</dbReference>
<evidence type="ECO:0000256" key="2">
    <source>
        <dbReference type="ARBA" id="ARBA00012438"/>
    </source>
</evidence>
<dbReference type="InterPro" id="IPR036097">
    <property type="entry name" value="HisK_dim/P_sf"/>
</dbReference>
<keyword evidence="4" id="KW-0808">Transferase</keyword>
<dbReference type="CDD" id="cd16922">
    <property type="entry name" value="HATPase_EvgS-ArcB-TorS-like"/>
    <property type="match status" value="1"/>
</dbReference>
<name>A0A1W1VX47_9DEIO</name>
<dbReference type="InterPro" id="IPR004358">
    <property type="entry name" value="Sig_transdc_His_kin-like_C"/>
</dbReference>
<dbReference type="InterPro" id="IPR011006">
    <property type="entry name" value="CheY-like_superfamily"/>
</dbReference>
<dbReference type="InterPro" id="IPR003018">
    <property type="entry name" value="GAF"/>
</dbReference>
<organism evidence="10 11">
    <name type="scientific">Deinococcus hopiensis KR-140</name>
    <dbReference type="NCBI Taxonomy" id="695939"/>
    <lineage>
        <taxon>Bacteria</taxon>
        <taxon>Thermotogati</taxon>
        <taxon>Deinococcota</taxon>
        <taxon>Deinococci</taxon>
        <taxon>Deinococcales</taxon>
        <taxon>Deinococcaceae</taxon>
        <taxon>Deinococcus</taxon>
    </lineage>
</organism>
<dbReference type="Pfam" id="PF02518">
    <property type="entry name" value="HATPase_c"/>
    <property type="match status" value="2"/>
</dbReference>
<evidence type="ECO:0000259" key="9">
    <source>
        <dbReference type="PROSITE" id="PS50110"/>
    </source>
</evidence>
<feature type="domain" description="Response regulatory" evidence="9">
    <location>
        <begin position="627"/>
        <end position="742"/>
    </location>
</feature>
<dbReference type="Pfam" id="PF00512">
    <property type="entry name" value="HisKA"/>
    <property type="match status" value="2"/>
</dbReference>
<evidence type="ECO:0000256" key="7">
    <source>
        <dbReference type="SAM" id="MobiDB-lite"/>
    </source>
</evidence>
<dbReference type="Pfam" id="PF00072">
    <property type="entry name" value="Response_reg"/>
    <property type="match status" value="1"/>
</dbReference>
<dbReference type="Proteomes" id="UP000192582">
    <property type="component" value="Unassembled WGS sequence"/>
</dbReference>
<evidence type="ECO:0000313" key="10">
    <source>
        <dbReference type="EMBL" id="SMB97681.1"/>
    </source>
</evidence>
<dbReference type="FunFam" id="3.30.565.10:FF:000006">
    <property type="entry name" value="Sensor histidine kinase WalK"/>
    <property type="match status" value="2"/>
</dbReference>
<dbReference type="InterPro" id="IPR003594">
    <property type="entry name" value="HATPase_dom"/>
</dbReference>
<dbReference type="Gene3D" id="3.30.450.20">
    <property type="entry name" value="PAS domain"/>
    <property type="match status" value="1"/>
</dbReference>
<dbReference type="CDD" id="cd17574">
    <property type="entry name" value="REC_OmpR"/>
    <property type="match status" value="1"/>
</dbReference>
<dbReference type="CDD" id="cd00082">
    <property type="entry name" value="HisKA"/>
    <property type="match status" value="2"/>
</dbReference>
<evidence type="ECO:0000256" key="5">
    <source>
        <dbReference type="ARBA" id="ARBA00022777"/>
    </source>
</evidence>
<accession>A0A1W1VX47</accession>
<keyword evidence="11" id="KW-1185">Reference proteome</keyword>
<dbReference type="Gene3D" id="1.10.287.130">
    <property type="match status" value="2"/>
</dbReference>
<dbReference type="FunFam" id="1.10.287.130:FF:000045">
    <property type="entry name" value="Two-component system sensor histidine kinase/response regulator"/>
    <property type="match status" value="1"/>
</dbReference>
<evidence type="ECO:0000256" key="6">
    <source>
        <dbReference type="PROSITE-ProRule" id="PRU00169"/>
    </source>
</evidence>
<dbReference type="InterPro" id="IPR001789">
    <property type="entry name" value="Sig_transdc_resp-reg_receiver"/>
</dbReference>
<dbReference type="PROSITE" id="PS50110">
    <property type="entry name" value="RESPONSE_REGULATORY"/>
    <property type="match status" value="1"/>
</dbReference>
<comment type="catalytic activity">
    <reaction evidence="1">
        <text>ATP + protein L-histidine = ADP + protein N-phospho-L-histidine.</text>
        <dbReference type="EC" id="2.7.13.3"/>
    </reaction>
</comment>
<dbReference type="GO" id="GO:0000155">
    <property type="term" value="F:phosphorelay sensor kinase activity"/>
    <property type="evidence" value="ECO:0007669"/>
    <property type="project" value="InterPro"/>
</dbReference>
<dbReference type="Gene3D" id="3.40.50.2300">
    <property type="match status" value="1"/>
</dbReference>
<dbReference type="PROSITE" id="PS50109">
    <property type="entry name" value="HIS_KIN"/>
    <property type="match status" value="2"/>
</dbReference>
<keyword evidence="3 6" id="KW-0597">Phosphoprotein</keyword>
<evidence type="ECO:0000313" key="11">
    <source>
        <dbReference type="Proteomes" id="UP000192582"/>
    </source>
</evidence>
<sequence>MGAFRPFPMMSQPPKSPPLPDTHDVFVGDGEMSARMRVHNWAATSLGPSEAWPQSLKTIIRTMLTSRFAMWMAWGEDLTFFCNDAYLPTLGVKGDWALGARADVVWAEIWKDIGPRIAQVLGTGRATWDEGLMLFLERSGFQEETYHTFSYSPVADDAGRTAGMLCVVTEESERVVGERRLRTLRDLAARMSEARTTRNVLAAVEACLDSDGHDLPFALIYLADEDGPGAHLVSVAGSGAPTRKLGEAWPLEVTWDAPDSPPFSDLAPFGPLPAGSWDQPPAQALALPLARPGQVSAAGVLVAGLNPYRPLDEGYRGFLGLFAGQVATGLASANAYEEERRRAEALAELDRAKTTFFSNVSHEFRTPLTLMLGPLEELLSRPGALAPDQRREVEVTHRNAQRLLKLVNTMLDFTRIEAGRAEATFEPTDLTAFTADLASAFRSLVEGAGLRLRVDCGPLGEPAYVDRTLWEKVVLNLLSNAFKFTFHGEIHVTLRREGGRAVLSVADTGTGIPEAELPRVFERFHRVEGARGRSFEGTGIGLALVRELVGLHGGLIGVTSAVGEGTTFTVELPLGHAHLPAERVSDAARAPGGISRTSVAFLEEAAVWGEEAPGLPEASTMGGAQARILLADDNADLRDYVRRLLGDAYDVQAVPDGAQALEAARGWAPDLVLSDVMMPNLDGFGLLAALREDPALRHVPVILLSARAGEEARLGGLEAGADDYLVKPFSARELRSRVTTHLELARLRREAAARELGARAELERRVALRTAELEERNAALDAFARFSEAVGTTTDLGNLAHEAIEVLRARFGDASVAVYALENGLWKARVHSEDMSPEVVRVVTAGLPADLPVFAQTARKREPLFIDAWDPERGGVENSQEYGTTSLYPLVVDGEVPAMLSTAFKSKREWTEPEKAVVRAVGRGLTLALERGAAAARLAAQNEALDARTRFLEGFAALTRDLSIVDDPVALVPRAQQLVLPLVPGGYAAYYEPEIADGVPRWHLRSQVGDRRDAELQAAVERGLHLEETRSLFQPWSTGEAYYVSEYDPGTDRFGGFRARRGALAALPVFVNGTPRGVFGIVSFQPRDWSAAERAVLETVVRSLGLAMERALSVAQLARRTRELERSNQELEQFAYVASHDLQEPLRTVTSFSQLLTTRYAAQLDDQAQVYAGHITRGTERMARLIQDLLAFSRVGTREAPAERVDTARIVAEVVLDLGAQIGATGARVVVDGLPFVLGNATLLRQVFQNLLGNALKFCAPGRLPEVRVSGERRGGMVQFDVRDNGIGIESEYHERIFAIFQRLHHRDQYEGSGIGLAVARKIIERHGGRMWLTSTPGEGSTFSFTLPTVH</sequence>
<dbReference type="SUPFAM" id="SSF55781">
    <property type="entry name" value="GAF domain-like"/>
    <property type="match status" value="3"/>
</dbReference>
<dbReference type="Gene3D" id="3.30.450.40">
    <property type="match status" value="2"/>
</dbReference>